<evidence type="ECO:0000259" key="2">
    <source>
        <dbReference type="Pfam" id="PF13649"/>
    </source>
</evidence>
<reference evidence="4" key="1">
    <citation type="journal article" date="2019" name="Int. J. Syst. Evol. Microbiol.">
        <title>The Global Catalogue of Microorganisms (GCM) 10K type strain sequencing project: providing services to taxonomists for standard genome sequencing and annotation.</title>
        <authorList>
            <consortium name="The Broad Institute Genomics Platform"/>
            <consortium name="The Broad Institute Genome Sequencing Center for Infectious Disease"/>
            <person name="Wu L."/>
            <person name="Ma J."/>
        </authorList>
    </citation>
    <scope>NUCLEOTIDE SEQUENCE [LARGE SCALE GENOMIC DNA]</scope>
    <source>
        <strain evidence="4">JCM 16540</strain>
    </source>
</reference>
<dbReference type="PANTHER" id="PTHR43861">
    <property type="entry name" value="TRANS-ACONITATE 2-METHYLTRANSFERASE-RELATED"/>
    <property type="match status" value="1"/>
</dbReference>
<name>A0ABP6XKQ1_9ACTN</name>
<evidence type="ECO:0000313" key="4">
    <source>
        <dbReference type="Proteomes" id="UP001500767"/>
    </source>
</evidence>
<dbReference type="InterPro" id="IPR041698">
    <property type="entry name" value="Methyltransf_25"/>
</dbReference>
<dbReference type="InterPro" id="IPR029063">
    <property type="entry name" value="SAM-dependent_MTases_sf"/>
</dbReference>
<protein>
    <recommendedName>
        <fullName evidence="2">Methyltransferase domain-containing protein</fullName>
    </recommendedName>
</protein>
<dbReference type="EMBL" id="BAAAYR010000003">
    <property type="protein sequence ID" value="GAA3568724.1"/>
    <property type="molecule type" value="Genomic_DNA"/>
</dbReference>
<organism evidence="3 4">
    <name type="scientific">Microlunatus spumicola</name>
    <dbReference type="NCBI Taxonomy" id="81499"/>
    <lineage>
        <taxon>Bacteria</taxon>
        <taxon>Bacillati</taxon>
        <taxon>Actinomycetota</taxon>
        <taxon>Actinomycetes</taxon>
        <taxon>Propionibacteriales</taxon>
        <taxon>Propionibacteriaceae</taxon>
        <taxon>Microlunatus</taxon>
    </lineage>
</organism>
<dbReference type="Proteomes" id="UP001500767">
    <property type="component" value="Unassembled WGS sequence"/>
</dbReference>
<proteinExistence type="predicted"/>
<gene>
    <name evidence="3" type="ORF">GCM10022197_26310</name>
</gene>
<dbReference type="Pfam" id="PF13649">
    <property type="entry name" value="Methyltransf_25"/>
    <property type="match status" value="1"/>
</dbReference>
<accession>A0ABP6XKQ1</accession>
<dbReference type="CDD" id="cd02440">
    <property type="entry name" value="AdoMet_MTases"/>
    <property type="match status" value="1"/>
</dbReference>
<sequence>MTDVEPGEDVRAVGRPGSDAMVREWDNLAERRRSEISKGTDTSFLNTLMPAVKAEVQAARSRHPELRVLDVGCGTGELTVELLPLVDYLVGVDPSRRSIQLARQLAPAVPLHVSDLRSFSASHRHLFSVTVANMVLMNVDDLDSFTRDLAAVLQPGGTLIATLTHPWTWPRYWAYEGAPWFSYDSELFVQAGWKVSGAPAAAPEVSTHVHRPLGRYVQGLVDAGFAITGLLELGATSSTRGGRSVARPYPRFLLIRAQFLPE</sequence>
<comment type="caution">
    <text evidence="3">The sequence shown here is derived from an EMBL/GenBank/DDBJ whole genome shotgun (WGS) entry which is preliminary data.</text>
</comment>
<feature type="domain" description="Methyltransferase" evidence="2">
    <location>
        <begin position="68"/>
        <end position="157"/>
    </location>
</feature>
<keyword evidence="4" id="KW-1185">Reference proteome</keyword>
<evidence type="ECO:0000256" key="1">
    <source>
        <dbReference type="ARBA" id="ARBA00022679"/>
    </source>
</evidence>
<dbReference type="Gene3D" id="3.40.50.150">
    <property type="entry name" value="Vaccinia Virus protein VP39"/>
    <property type="match status" value="1"/>
</dbReference>
<keyword evidence="1" id="KW-0808">Transferase</keyword>
<dbReference type="SUPFAM" id="SSF53335">
    <property type="entry name" value="S-adenosyl-L-methionine-dependent methyltransferases"/>
    <property type="match status" value="1"/>
</dbReference>
<evidence type="ECO:0000313" key="3">
    <source>
        <dbReference type="EMBL" id="GAA3568724.1"/>
    </source>
</evidence>